<protein>
    <submittedName>
        <fullName evidence="1">Uncharacterized protein</fullName>
    </submittedName>
</protein>
<comment type="caution">
    <text evidence="1">The sequence shown here is derived from an EMBL/GenBank/DDBJ whole genome shotgun (WGS) entry which is preliminary data.</text>
</comment>
<gene>
    <name evidence="1" type="ORF">LIER_26729</name>
</gene>
<sequence>MNINALESKGKFPGAMVSSFLRLLRTGTFPGDPLVGNKMQKQSLRYTLLDKVFYRRYFQGLVLRCMTREVGLMVLEEVWECREEIGTWEDPTPSPDVAEENLQRNFGRRSGLVMCRSQSRCGLI</sequence>
<organism evidence="1 2">
    <name type="scientific">Lithospermum erythrorhizon</name>
    <name type="common">Purple gromwell</name>
    <name type="synonym">Lithospermum officinale var. erythrorhizon</name>
    <dbReference type="NCBI Taxonomy" id="34254"/>
    <lineage>
        <taxon>Eukaryota</taxon>
        <taxon>Viridiplantae</taxon>
        <taxon>Streptophyta</taxon>
        <taxon>Embryophyta</taxon>
        <taxon>Tracheophyta</taxon>
        <taxon>Spermatophyta</taxon>
        <taxon>Magnoliopsida</taxon>
        <taxon>eudicotyledons</taxon>
        <taxon>Gunneridae</taxon>
        <taxon>Pentapetalae</taxon>
        <taxon>asterids</taxon>
        <taxon>lamiids</taxon>
        <taxon>Boraginales</taxon>
        <taxon>Boraginaceae</taxon>
        <taxon>Boraginoideae</taxon>
        <taxon>Lithospermeae</taxon>
        <taxon>Lithospermum</taxon>
    </lineage>
</organism>
<keyword evidence="2" id="KW-1185">Reference proteome</keyword>
<proteinExistence type="predicted"/>
<dbReference type="Proteomes" id="UP001454036">
    <property type="component" value="Unassembled WGS sequence"/>
</dbReference>
<reference evidence="1 2" key="1">
    <citation type="submission" date="2024-01" db="EMBL/GenBank/DDBJ databases">
        <title>The complete chloroplast genome sequence of Lithospermum erythrorhizon: insights into the phylogenetic relationship among Boraginaceae species and the maternal lineages of purple gromwells.</title>
        <authorList>
            <person name="Okada T."/>
            <person name="Watanabe K."/>
        </authorList>
    </citation>
    <scope>NUCLEOTIDE SEQUENCE [LARGE SCALE GENOMIC DNA]</scope>
</reference>
<evidence type="ECO:0000313" key="1">
    <source>
        <dbReference type="EMBL" id="GAA0173028.1"/>
    </source>
</evidence>
<name>A0AAV3RDN3_LITER</name>
<dbReference type="AlphaFoldDB" id="A0AAV3RDN3"/>
<accession>A0AAV3RDN3</accession>
<dbReference type="EMBL" id="BAABME010008408">
    <property type="protein sequence ID" value="GAA0173028.1"/>
    <property type="molecule type" value="Genomic_DNA"/>
</dbReference>
<evidence type="ECO:0000313" key="2">
    <source>
        <dbReference type="Proteomes" id="UP001454036"/>
    </source>
</evidence>